<feature type="domain" description="FHA" evidence="2">
    <location>
        <begin position="36"/>
        <end position="102"/>
    </location>
</feature>
<accession>A0A1H3DTF9</accession>
<sequence>MAETAATNLRLIIANSAAVASGVGSDYLFTPRGGSIGTAPSDSWQLSGHRTGAMAGHAEIRFIDGGYCLIDRSGRTYINSASQPVGRGRRARLTSGDVISIGRYQLKAELVTGPAIEMPALDASAGMGESLVDGPEGALRRPLSANESGGEFGGAGREPLSGLPSAPAQTVSDDPLAGLTRGDEPASAGSPEGGTMLAHQASWFADASPVTDEYRDNRDVALGLPVTPQQLNRNDRMSEPTPGNEPTTTDSLADASRQHISGAPLLKGMAAELSFADSDEMRLFLEEAGATLKATINGLLSLHQQEDRRHRALRTRLQPIEDNPLRLPLDYSGTIQTLFAGERSPVHLSAPAAVAESLEGLRQHQQATQAAIAEALEAILHAFSPAALLRRFHGYRRGLQADENEAEWAWQMYQHYYRELSSSRQQGFERLFQEVFDQAYDQHLRQLQRENLS</sequence>
<protein>
    <submittedName>
        <fullName evidence="4">FHA domain protein</fullName>
    </submittedName>
</protein>
<evidence type="ECO:0000313" key="5">
    <source>
        <dbReference type="Proteomes" id="UP000199675"/>
    </source>
</evidence>
<dbReference type="OrthoDB" id="273564at2"/>
<dbReference type="Gene3D" id="2.60.200.20">
    <property type="match status" value="1"/>
</dbReference>
<feature type="region of interest" description="Disordered" evidence="1">
    <location>
        <begin position="127"/>
        <end position="195"/>
    </location>
</feature>
<dbReference type="InterPro" id="IPR017735">
    <property type="entry name" value="T6SS_FHA"/>
</dbReference>
<dbReference type="AlphaFoldDB" id="A0A1H3DTF9"/>
<dbReference type="Pfam" id="PF00498">
    <property type="entry name" value="FHA"/>
    <property type="match status" value="1"/>
</dbReference>
<dbReference type="InterPro" id="IPR000253">
    <property type="entry name" value="FHA_dom"/>
</dbReference>
<feature type="region of interest" description="Disordered" evidence="1">
    <location>
        <begin position="222"/>
        <end position="253"/>
    </location>
</feature>
<dbReference type="InterPro" id="IPR008984">
    <property type="entry name" value="SMAD_FHA_dom_sf"/>
</dbReference>
<evidence type="ECO:0000313" key="4">
    <source>
        <dbReference type="EMBL" id="SDX68909.1"/>
    </source>
</evidence>
<reference evidence="4 5" key="1">
    <citation type="submission" date="2016-10" db="EMBL/GenBank/DDBJ databases">
        <authorList>
            <person name="de Groot N.N."/>
        </authorList>
    </citation>
    <scope>NUCLEOTIDE SEQUENCE [LARGE SCALE GENOMIC DNA]</scope>
    <source>
        <strain evidence="4 5">CGMCC 1.7059</strain>
    </source>
</reference>
<dbReference type="NCBIfam" id="TIGR03354">
    <property type="entry name" value="VI_FHA"/>
    <property type="match status" value="1"/>
</dbReference>
<evidence type="ECO:0000256" key="1">
    <source>
        <dbReference type="SAM" id="MobiDB-lite"/>
    </source>
</evidence>
<evidence type="ECO:0000259" key="3">
    <source>
        <dbReference type="Pfam" id="PF20232"/>
    </source>
</evidence>
<proteinExistence type="predicted"/>
<organism evidence="4 5">
    <name type="scientific">Marinobacter mobilis</name>
    <dbReference type="NCBI Taxonomy" id="488533"/>
    <lineage>
        <taxon>Bacteria</taxon>
        <taxon>Pseudomonadati</taxon>
        <taxon>Pseudomonadota</taxon>
        <taxon>Gammaproteobacteria</taxon>
        <taxon>Pseudomonadales</taxon>
        <taxon>Marinobacteraceae</taxon>
        <taxon>Marinobacter</taxon>
    </lineage>
</organism>
<dbReference type="InterPro" id="IPR046883">
    <property type="entry name" value="T6SS_FHA_C"/>
</dbReference>
<dbReference type="STRING" id="488533.SAMN04487960_11359"/>
<dbReference type="Pfam" id="PF20232">
    <property type="entry name" value="T6SS_FHA_C"/>
    <property type="match status" value="1"/>
</dbReference>
<dbReference type="SUPFAM" id="SSF49879">
    <property type="entry name" value="SMAD/FHA domain"/>
    <property type="match status" value="1"/>
</dbReference>
<keyword evidence="5" id="KW-1185">Reference proteome</keyword>
<dbReference type="Proteomes" id="UP000199675">
    <property type="component" value="Unassembled WGS sequence"/>
</dbReference>
<feature type="domain" description="Type VI secretion system FHA" evidence="3">
    <location>
        <begin position="268"/>
        <end position="442"/>
    </location>
</feature>
<dbReference type="RefSeq" id="WP_091817451.1">
    <property type="nucleotide sequence ID" value="NZ_FNNE01000013.1"/>
</dbReference>
<name>A0A1H3DTF9_9GAMM</name>
<dbReference type="CDD" id="cd00060">
    <property type="entry name" value="FHA"/>
    <property type="match status" value="1"/>
</dbReference>
<dbReference type="EMBL" id="FNNE01000013">
    <property type="protein sequence ID" value="SDX68909.1"/>
    <property type="molecule type" value="Genomic_DNA"/>
</dbReference>
<evidence type="ECO:0000259" key="2">
    <source>
        <dbReference type="Pfam" id="PF00498"/>
    </source>
</evidence>
<gene>
    <name evidence="4" type="ORF">SAMN04487960_11359</name>
</gene>